<feature type="region of interest" description="Disordered" evidence="9">
    <location>
        <begin position="1"/>
        <end position="44"/>
    </location>
</feature>
<dbReference type="GO" id="GO:0006338">
    <property type="term" value="P:chromatin remodeling"/>
    <property type="evidence" value="ECO:0007669"/>
    <property type="project" value="InterPro"/>
</dbReference>
<feature type="compositionally biased region" description="Polar residues" evidence="9">
    <location>
        <begin position="441"/>
        <end position="459"/>
    </location>
</feature>
<dbReference type="STRING" id="1392247.A0A3N4L8K1"/>
<dbReference type="PANTHER" id="PTHR16062:SF19">
    <property type="entry name" value="PROTEIN POLYBROMO-1"/>
    <property type="match status" value="1"/>
</dbReference>
<comment type="subcellular location">
    <subcellularLocation>
        <location evidence="1">Nucleus</location>
    </subcellularLocation>
</comment>
<dbReference type="PANTHER" id="PTHR16062">
    <property type="entry name" value="SWI/SNF-RELATED"/>
    <property type="match status" value="1"/>
</dbReference>
<dbReference type="EMBL" id="ML119118">
    <property type="protein sequence ID" value="RPB14325.1"/>
    <property type="molecule type" value="Genomic_DNA"/>
</dbReference>
<evidence type="ECO:0000256" key="2">
    <source>
        <dbReference type="ARBA" id="ARBA00022737"/>
    </source>
</evidence>
<dbReference type="SUPFAM" id="SSF47370">
    <property type="entry name" value="Bromodomain"/>
    <property type="match status" value="2"/>
</dbReference>
<dbReference type="Pfam" id="PF00439">
    <property type="entry name" value="Bromodomain"/>
    <property type="match status" value="2"/>
</dbReference>
<gene>
    <name evidence="11" type="ORF">P167DRAFT_572476</name>
</gene>
<feature type="compositionally biased region" description="Polar residues" evidence="9">
    <location>
        <begin position="357"/>
        <end position="375"/>
    </location>
</feature>
<evidence type="ECO:0000313" key="12">
    <source>
        <dbReference type="Proteomes" id="UP000277580"/>
    </source>
</evidence>
<evidence type="ECO:0000256" key="1">
    <source>
        <dbReference type="ARBA" id="ARBA00004123"/>
    </source>
</evidence>
<keyword evidence="7" id="KW-0539">Nucleus</keyword>
<dbReference type="GO" id="GO:0003682">
    <property type="term" value="F:chromatin binding"/>
    <property type="evidence" value="ECO:0007669"/>
    <property type="project" value="TreeGrafter"/>
</dbReference>
<dbReference type="PRINTS" id="PR00503">
    <property type="entry name" value="BROMODOMAIN"/>
</dbReference>
<dbReference type="InterPro" id="IPR054551">
    <property type="entry name" value="RSC4_Ig-like"/>
</dbReference>
<dbReference type="PROSITE" id="PS00633">
    <property type="entry name" value="BROMODOMAIN_1"/>
    <property type="match status" value="1"/>
</dbReference>
<keyword evidence="2" id="KW-0677">Repeat</keyword>
<evidence type="ECO:0000256" key="9">
    <source>
        <dbReference type="SAM" id="MobiDB-lite"/>
    </source>
</evidence>
<feature type="domain" description="Bromo" evidence="10">
    <location>
        <begin position="194"/>
        <end position="264"/>
    </location>
</feature>
<feature type="compositionally biased region" description="Polar residues" evidence="9">
    <location>
        <begin position="311"/>
        <end position="322"/>
    </location>
</feature>
<keyword evidence="6" id="KW-0804">Transcription</keyword>
<keyword evidence="3" id="KW-0156">Chromatin regulator</keyword>
<feature type="compositionally biased region" description="Pro residues" evidence="9">
    <location>
        <begin position="465"/>
        <end position="476"/>
    </location>
</feature>
<feature type="region of interest" description="Disordered" evidence="9">
    <location>
        <begin position="424"/>
        <end position="506"/>
    </location>
</feature>
<evidence type="ECO:0000256" key="3">
    <source>
        <dbReference type="ARBA" id="ARBA00022853"/>
    </source>
</evidence>
<dbReference type="InterPro" id="IPR036427">
    <property type="entry name" value="Bromodomain-like_sf"/>
</dbReference>
<feature type="compositionally biased region" description="Low complexity" evidence="9">
    <location>
        <begin position="344"/>
        <end position="356"/>
    </location>
</feature>
<protein>
    <submittedName>
        <fullName evidence="11">Bromodomain-containing protein</fullName>
    </submittedName>
</protein>
<dbReference type="Proteomes" id="UP000277580">
    <property type="component" value="Unassembled WGS sequence"/>
</dbReference>
<dbReference type="CDD" id="cd04369">
    <property type="entry name" value="Bromodomain"/>
    <property type="match status" value="2"/>
</dbReference>
<dbReference type="GO" id="GO:0016586">
    <property type="term" value="C:RSC-type complex"/>
    <property type="evidence" value="ECO:0007669"/>
    <property type="project" value="InterPro"/>
</dbReference>
<proteinExistence type="predicted"/>
<dbReference type="SMART" id="SM00297">
    <property type="entry name" value="BROMO"/>
    <property type="match status" value="2"/>
</dbReference>
<dbReference type="InParanoid" id="A0A3N4L8K1"/>
<dbReference type="AlphaFoldDB" id="A0A3N4L8K1"/>
<keyword evidence="5 8" id="KW-0103">Bromodomain</keyword>
<evidence type="ECO:0000256" key="4">
    <source>
        <dbReference type="ARBA" id="ARBA00023015"/>
    </source>
</evidence>
<dbReference type="GO" id="GO:0006368">
    <property type="term" value="P:transcription elongation by RNA polymerase II"/>
    <property type="evidence" value="ECO:0007669"/>
    <property type="project" value="TreeGrafter"/>
</dbReference>
<evidence type="ECO:0000256" key="5">
    <source>
        <dbReference type="ARBA" id="ARBA00023117"/>
    </source>
</evidence>
<dbReference type="InterPro" id="IPR037382">
    <property type="entry name" value="Rsc/polybromo"/>
</dbReference>
<evidence type="ECO:0000256" key="7">
    <source>
        <dbReference type="ARBA" id="ARBA00023242"/>
    </source>
</evidence>
<feature type="compositionally biased region" description="Pro residues" evidence="9">
    <location>
        <begin position="484"/>
        <end position="498"/>
    </location>
</feature>
<sequence>MDKRKAAHIQATASSPTPDVDDRARKRRKQSTVQQNGSDCTGKSAQALGQGLLDAIMNHQERNRHIRQHFEKLPNQADYPDYYQKIKNPISLHEIQTKLNNNHYATLQDVEADLLLMCQNAATYNKPKSQVHSDSIRVKNVIDAYMVEVSKSKEAKKEAENTPAGRAIRGRGTQTLQQAMMGVVEDMMALVDEAGEPVAHYFLNLPSKKLYGEYFRIIKQPISLNMIKKKVTQGEYTRWVDFENAVALIKKNAEEFNDEGSDIVKDARKLNTYFVKRLAEGKAKVGDAPSATNGAPSGIKLRINVGGHRAQSPQKSHAQETSGPKIRLNVGKTAAAQQTPKVRAPSSSPAAPSVSPITNGNSASSSPSKQTSNGNVSPKKAPSPPTPTPVVLPPPVVPVAAPTPTVPVAATSLPVGGLAPIPVRITRSRTPEKPELGRSGSPHNETITLRANSMTRTPRSQQMSPPAPGSMPPPPQRLSTTPAPQSPTPLNVPVPAPPTHRLGSYDEPKYRAEGKDALSALITNLRVTSVSATSGEVKYTRDFSPDNHKLTSQFFIHLPADCQAIVITPTLSTGLSGRQHKFNVEHRVNNNAAKQIPVWNTQLKKKEELAYEVRLNPGAVNTIDCAAIAAARSGMVNGSGGGGSPAGMWELERFRLFVSLLPN</sequence>
<evidence type="ECO:0000256" key="6">
    <source>
        <dbReference type="ARBA" id="ARBA00023163"/>
    </source>
</evidence>
<reference evidence="11 12" key="1">
    <citation type="journal article" date="2018" name="Nat. Ecol. Evol.">
        <title>Pezizomycetes genomes reveal the molecular basis of ectomycorrhizal truffle lifestyle.</title>
        <authorList>
            <person name="Murat C."/>
            <person name="Payen T."/>
            <person name="Noel B."/>
            <person name="Kuo A."/>
            <person name="Morin E."/>
            <person name="Chen J."/>
            <person name="Kohler A."/>
            <person name="Krizsan K."/>
            <person name="Balestrini R."/>
            <person name="Da Silva C."/>
            <person name="Montanini B."/>
            <person name="Hainaut M."/>
            <person name="Levati E."/>
            <person name="Barry K.W."/>
            <person name="Belfiori B."/>
            <person name="Cichocki N."/>
            <person name="Clum A."/>
            <person name="Dockter R.B."/>
            <person name="Fauchery L."/>
            <person name="Guy J."/>
            <person name="Iotti M."/>
            <person name="Le Tacon F."/>
            <person name="Lindquist E.A."/>
            <person name="Lipzen A."/>
            <person name="Malagnac F."/>
            <person name="Mello A."/>
            <person name="Molinier V."/>
            <person name="Miyauchi S."/>
            <person name="Poulain J."/>
            <person name="Riccioni C."/>
            <person name="Rubini A."/>
            <person name="Sitrit Y."/>
            <person name="Splivallo R."/>
            <person name="Traeger S."/>
            <person name="Wang M."/>
            <person name="Zifcakova L."/>
            <person name="Wipf D."/>
            <person name="Zambonelli A."/>
            <person name="Paolocci F."/>
            <person name="Nowrousian M."/>
            <person name="Ottonello S."/>
            <person name="Baldrian P."/>
            <person name="Spatafora J.W."/>
            <person name="Henrissat B."/>
            <person name="Nagy L.G."/>
            <person name="Aury J.M."/>
            <person name="Wincker P."/>
            <person name="Grigoriev I.V."/>
            <person name="Bonfante P."/>
            <person name="Martin F.M."/>
        </authorList>
    </citation>
    <scope>NUCLEOTIDE SEQUENCE [LARGE SCALE GENOMIC DNA]</scope>
    <source>
        <strain evidence="11 12">CCBAS932</strain>
    </source>
</reference>
<keyword evidence="12" id="KW-1185">Reference proteome</keyword>
<dbReference type="Pfam" id="PF22994">
    <property type="entry name" value="RSC4_Ig_like"/>
    <property type="match status" value="1"/>
</dbReference>
<dbReference type="InterPro" id="IPR001487">
    <property type="entry name" value="Bromodomain"/>
</dbReference>
<organism evidence="11 12">
    <name type="scientific">Morchella conica CCBAS932</name>
    <dbReference type="NCBI Taxonomy" id="1392247"/>
    <lineage>
        <taxon>Eukaryota</taxon>
        <taxon>Fungi</taxon>
        <taxon>Dikarya</taxon>
        <taxon>Ascomycota</taxon>
        <taxon>Pezizomycotina</taxon>
        <taxon>Pezizomycetes</taxon>
        <taxon>Pezizales</taxon>
        <taxon>Morchellaceae</taxon>
        <taxon>Morchella</taxon>
    </lineage>
</organism>
<dbReference type="OrthoDB" id="1742084at2759"/>
<evidence type="ECO:0000259" key="10">
    <source>
        <dbReference type="PROSITE" id="PS50014"/>
    </source>
</evidence>
<accession>A0A3N4L8K1</accession>
<keyword evidence="4" id="KW-0805">Transcription regulation</keyword>
<evidence type="ECO:0000313" key="11">
    <source>
        <dbReference type="EMBL" id="RPB14325.1"/>
    </source>
</evidence>
<feature type="domain" description="Bromo" evidence="10">
    <location>
        <begin position="62"/>
        <end position="132"/>
    </location>
</feature>
<feature type="region of interest" description="Disordered" evidence="9">
    <location>
        <begin position="306"/>
        <end position="389"/>
    </location>
</feature>
<evidence type="ECO:0000256" key="8">
    <source>
        <dbReference type="PROSITE-ProRule" id="PRU00035"/>
    </source>
</evidence>
<dbReference type="Gene3D" id="1.20.920.10">
    <property type="entry name" value="Bromodomain-like"/>
    <property type="match status" value="2"/>
</dbReference>
<name>A0A3N4L8K1_9PEZI</name>
<dbReference type="PROSITE" id="PS50014">
    <property type="entry name" value="BROMODOMAIN_2"/>
    <property type="match status" value="2"/>
</dbReference>
<feature type="compositionally biased region" description="Polar residues" evidence="9">
    <location>
        <begin position="31"/>
        <end position="44"/>
    </location>
</feature>
<dbReference type="InterPro" id="IPR018359">
    <property type="entry name" value="Bromodomain_CS"/>
</dbReference>